<sequence>HCWWEYRLVQPLWKSVWRYLRHADVLLYLPRITFAILGFSWFHINFRIVFSSSVRNIVGILIGIALNL</sequence>
<feature type="non-terminal residue" evidence="2">
    <location>
        <position position="68"/>
    </location>
</feature>
<dbReference type="InParanoid" id="G5BKK2"/>
<feature type="non-terminal residue" evidence="2">
    <location>
        <position position="1"/>
    </location>
</feature>
<name>G5BKK2_HETGA</name>
<dbReference type="EMBL" id="JH170761">
    <property type="protein sequence ID" value="EHB09813.1"/>
    <property type="molecule type" value="Genomic_DNA"/>
</dbReference>
<keyword evidence="1" id="KW-0812">Transmembrane</keyword>
<evidence type="ECO:0000313" key="2">
    <source>
        <dbReference type="EMBL" id="EHB09813.1"/>
    </source>
</evidence>
<feature type="transmembrane region" description="Helical" evidence="1">
    <location>
        <begin position="25"/>
        <end position="42"/>
    </location>
</feature>
<dbReference type="Proteomes" id="UP000006813">
    <property type="component" value="Unassembled WGS sequence"/>
</dbReference>
<protein>
    <submittedName>
        <fullName evidence="2">Retrovirus-related Pol polyprotein LINE-1</fullName>
    </submittedName>
</protein>
<evidence type="ECO:0000313" key="3">
    <source>
        <dbReference type="Proteomes" id="UP000006813"/>
    </source>
</evidence>
<keyword evidence="1" id="KW-1133">Transmembrane helix</keyword>
<dbReference type="AlphaFoldDB" id="G5BKK2"/>
<reference evidence="2 3" key="1">
    <citation type="journal article" date="2011" name="Nature">
        <title>Genome sequencing reveals insights into physiology and longevity of the naked mole rat.</title>
        <authorList>
            <person name="Kim E.B."/>
            <person name="Fang X."/>
            <person name="Fushan A.A."/>
            <person name="Huang Z."/>
            <person name="Lobanov A.V."/>
            <person name="Han L."/>
            <person name="Marino S.M."/>
            <person name="Sun X."/>
            <person name="Turanov A.A."/>
            <person name="Yang P."/>
            <person name="Yim S.H."/>
            <person name="Zhao X."/>
            <person name="Kasaikina M.V."/>
            <person name="Stoletzki N."/>
            <person name="Peng C."/>
            <person name="Polak P."/>
            <person name="Xiong Z."/>
            <person name="Kiezun A."/>
            <person name="Zhu Y."/>
            <person name="Chen Y."/>
            <person name="Kryukov G.V."/>
            <person name="Zhang Q."/>
            <person name="Peshkin L."/>
            <person name="Yang L."/>
            <person name="Bronson R.T."/>
            <person name="Buffenstein R."/>
            <person name="Wang B."/>
            <person name="Han C."/>
            <person name="Li Q."/>
            <person name="Chen L."/>
            <person name="Zhao W."/>
            <person name="Sunyaev S.R."/>
            <person name="Park T.J."/>
            <person name="Zhang G."/>
            <person name="Wang J."/>
            <person name="Gladyshev V.N."/>
        </authorList>
    </citation>
    <scope>NUCLEOTIDE SEQUENCE [LARGE SCALE GENOMIC DNA]</scope>
</reference>
<proteinExistence type="predicted"/>
<accession>G5BKK2</accession>
<gene>
    <name evidence="2" type="ORF">GW7_14005</name>
</gene>
<evidence type="ECO:0000256" key="1">
    <source>
        <dbReference type="SAM" id="Phobius"/>
    </source>
</evidence>
<keyword evidence="1" id="KW-0472">Membrane</keyword>
<organism evidence="2 3">
    <name type="scientific">Heterocephalus glaber</name>
    <name type="common">Naked mole rat</name>
    <dbReference type="NCBI Taxonomy" id="10181"/>
    <lineage>
        <taxon>Eukaryota</taxon>
        <taxon>Metazoa</taxon>
        <taxon>Chordata</taxon>
        <taxon>Craniata</taxon>
        <taxon>Vertebrata</taxon>
        <taxon>Euteleostomi</taxon>
        <taxon>Mammalia</taxon>
        <taxon>Eutheria</taxon>
        <taxon>Euarchontoglires</taxon>
        <taxon>Glires</taxon>
        <taxon>Rodentia</taxon>
        <taxon>Hystricomorpha</taxon>
        <taxon>Bathyergidae</taxon>
        <taxon>Heterocephalus</taxon>
    </lineage>
</organism>